<evidence type="ECO:0000256" key="8">
    <source>
        <dbReference type="ARBA" id="ARBA00023012"/>
    </source>
</evidence>
<evidence type="ECO:0000256" key="2">
    <source>
        <dbReference type="ARBA" id="ARBA00012438"/>
    </source>
</evidence>
<dbReference type="PANTHER" id="PTHR24421">
    <property type="entry name" value="NITRATE/NITRITE SENSOR PROTEIN NARX-RELATED"/>
    <property type="match status" value="1"/>
</dbReference>
<evidence type="ECO:0000259" key="10">
    <source>
        <dbReference type="Pfam" id="PF02518"/>
    </source>
</evidence>
<dbReference type="CDD" id="cd16917">
    <property type="entry name" value="HATPase_UhpB-NarQ-NarX-like"/>
    <property type="match status" value="1"/>
</dbReference>
<dbReference type="InterPro" id="IPR050482">
    <property type="entry name" value="Sensor_HK_TwoCompSys"/>
</dbReference>
<dbReference type="EMBL" id="SOFY01000064">
    <property type="protein sequence ID" value="TFC44334.1"/>
    <property type="molecule type" value="Genomic_DNA"/>
</dbReference>
<dbReference type="GO" id="GO:0005524">
    <property type="term" value="F:ATP binding"/>
    <property type="evidence" value="ECO:0007669"/>
    <property type="project" value="UniProtKB-KW"/>
</dbReference>
<dbReference type="GO" id="GO:0016020">
    <property type="term" value="C:membrane"/>
    <property type="evidence" value="ECO:0007669"/>
    <property type="project" value="InterPro"/>
</dbReference>
<evidence type="ECO:0000256" key="5">
    <source>
        <dbReference type="ARBA" id="ARBA00022741"/>
    </source>
</evidence>
<feature type="transmembrane region" description="Helical" evidence="9">
    <location>
        <begin position="112"/>
        <end position="130"/>
    </location>
</feature>
<feature type="transmembrane region" description="Helical" evidence="9">
    <location>
        <begin position="43"/>
        <end position="61"/>
    </location>
</feature>
<keyword evidence="3" id="KW-0597">Phosphoprotein</keyword>
<name>A0AAQ2C4Z3_9MICO</name>
<dbReference type="EC" id="2.7.13.3" evidence="2"/>
<dbReference type="AlphaFoldDB" id="A0AAQ2C4Z3"/>
<evidence type="ECO:0000256" key="3">
    <source>
        <dbReference type="ARBA" id="ARBA00022553"/>
    </source>
</evidence>
<evidence type="ECO:0000256" key="6">
    <source>
        <dbReference type="ARBA" id="ARBA00022777"/>
    </source>
</evidence>
<dbReference type="GO" id="GO:0046983">
    <property type="term" value="F:protein dimerization activity"/>
    <property type="evidence" value="ECO:0007669"/>
    <property type="project" value="InterPro"/>
</dbReference>
<dbReference type="InterPro" id="IPR003594">
    <property type="entry name" value="HATPase_dom"/>
</dbReference>
<dbReference type="SUPFAM" id="SSF55874">
    <property type="entry name" value="ATPase domain of HSP90 chaperone/DNA topoisomerase II/histidine kinase"/>
    <property type="match status" value="1"/>
</dbReference>
<dbReference type="Pfam" id="PF07730">
    <property type="entry name" value="HisKA_3"/>
    <property type="match status" value="1"/>
</dbReference>
<keyword evidence="13" id="KW-1185">Reference proteome</keyword>
<dbReference type="Gene3D" id="3.30.565.10">
    <property type="entry name" value="Histidine kinase-like ATPase, C-terminal domain"/>
    <property type="match status" value="1"/>
</dbReference>
<reference evidence="12 13" key="1">
    <citation type="submission" date="2019-03" db="EMBL/GenBank/DDBJ databases">
        <title>Genomics of glacier-inhabiting Cryobacterium strains.</title>
        <authorList>
            <person name="Liu Q."/>
            <person name="Xin Y.-H."/>
        </authorList>
    </citation>
    <scope>NUCLEOTIDE SEQUENCE [LARGE SCALE GENOMIC DNA]</scope>
    <source>
        <strain evidence="13">TMT1-22</strain>
    </source>
</reference>
<evidence type="ECO:0000313" key="13">
    <source>
        <dbReference type="Proteomes" id="UP000297403"/>
    </source>
</evidence>
<accession>A0AAQ2C4Z3</accession>
<feature type="transmembrane region" description="Helical" evidence="9">
    <location>
        <begin position="142"/>
        <end position="161"/>
    </location>
</feature>
<dbReference type="InterPro" id="IPR036890">
    <property type="entry name" value="HATPase_C_sf"/>
</dbReference>
<keyword evidence="5" id="KW-0547">Nucleotide-binding</keyword>
<dbReference type="Pfam" id="PF02518">
    <property type="entry name" value="HATPase_c"/>
    <property type="match status" value="1"/>
</dbReference>
<dbReference type="RefSeq" id="WP_134451668.1">
    <property type="nucleotide sequence ID" value="NZ_SOFY01000064.1"/>
</dbReference>
<keyword evidence="9" id="KW-0812">Transmembrane</keyword>
<dbReference type="InterPro" id="IPR011712">
    <property type="entry name" value="Sig_transdc_His_kin_sub3_dim/P"/>
</dbReference>
<feature type="domain" description="Histidine kinase/HSP90-like ATPase" evidence="10">
    <location>
        <begin position="395"/>
        <end position="482"/>
    </location>
</feature>
<evidence type="ECO:0000256" key="1">
    <source>
        <dbReference type="ARBA" id="ARBA00000085"/>
    </source>
</evidence>
<feature type="domain" description="Signal transduction histidine kinase subgroup 3 dimerisation and phosphoacceptor" evidence="11">
    <location>
        <begin position="285"/>
        <end position="355"/>
    </location>
</feature>
<dbReference type="PANTHER" id="PTHR24421:SF10">
    <property type="entry name" value="NITRATE_NITRITE SENSOR PROTEIN NARQ"/>
    <property type="match status" value="1"/>
</dbReference>
<organism evidence="12 13">
    <name type="scientific">Cryobacterium shii</name>
    <dbReference type="NCBI Taxonomy" id="1259235"/>
    <lineage>
        <taxon>Bacteria</taxon>
        <taxon>Bacillati</taxon>
        <taxon>Actinomycetota</taxon>
        <taxon>Actinomycetes</taxon>
        <taxon>Micrococcales</taxon>
        <taxon>Microbacteriaceae</taxon>
        <taxon>Cryobacterium</taxon>
    </lineage>
</organism>
<evidence type="ECO:0000256" key="4">
    <source>
        <dbReference type="ARBA" id="ARBA00022679"/>
    </source>
</evidence>
<evidence type="ECO:0000313" key="12">
    <source>
        <dbReference type="EMBL" id="TFC44334.1"/>
    </source>
</evidence>
<dbReference type="GO" id="GO:0000155">
    <property type="term" value="F:phosphorelay sensor kinase activity"/>
    <property type="evidence" value="ECO:0007669"/>
    <property type="project" value="InterPro"/>
</dbReference>
<keyword evidence="4" id="KW-0808">Transferase</keyword>
<gene>
    <name evidence="12" type="ORF">E3O49_11830</name>
</gene>
<keyword evidence="9" id="KW-0472">Membrane</keyword>
<evidence type="ECO:0000256" key="9">
    <source>
        <dbReference type="SAM" id="Phobius"/>
    </source>
</evidence>
<comment type="caution">
    <text evidence="12">The sequence shown here is derived from an EMBL/GenBank/DDBJ whole genome shotgun (WGS) entry which is preliminary data.</text>
</comment>
<sequence length="483" mass="52178">MREHRVSSVSLTTAAWMFGATVTGLILWSPWLDSGFRSPNAHLALDTVYSCVALLVAYLVFGKYARRRRLSDLLLANGLVLLAVPGLGLSAAAEALSGPLPGALDVWLPLTIRVMGAAVIAAAAMANFGRPRKLADIRRSQFVPMAVIMLLVVTCLALWAARLSLPVTLDRGGLPAQGQDGITEWHPLVPIAQGVAAVCFFTASVAFAVQSRRYTDELLRWLGPACALAGFSRLDYTMFPSRYSDWLYAGDLLRAGCYVLLLVGAARELRQYWSAQSLAAVEDDRHRVARELHDGVVQELIYIRSASHAIPAEVVVAGGAPGNTIAPGNAAARILAACDRALDEIRAAVQALGRPNDEPLGIVLRRTARELAMRYSVTLDVDIDESIVANWDQKHSLMRIAQEAVANAVHHGRAQRVLLHLGSVGGERQLLIRDNGLGFNVAETLGQNAGYGLLSMRERAQALPGSFEVDRAFGHGMVVKVTW</sequence>
<comment type="catalytic activity">
    <reaction evidence="1">
        <text>ATP + protein L-histidine = ADP + protein N-phospho-L-histidine.</text>
        <dbReference type="EC" id="2.7.13.3"/>
    </reaction>
</comment>
<dbReference type="Gene3D" id="1.20.5.1930">
    <property type="match status" value="1"/>
</dbReference>
<keyword evidence="9" id="KW-1133">Transmembrane helix</keyword>
<feature type="transmembrane region" description="Helical" evidence="9">
    <location>
        <begin position="73"/>
        <end position="92"/>
    </location>
</feature>
<evidence type="ECO:0000259" key="11">
    <source>
        <dbReference type="Pfam" id="PF07730"/>
    </source>
</evidence>
<evidence type="ECO:0000256" key="7">
    <source>
        <dbReference type="ARBA" id="ARBA00022840"/>
    </source>
</evidence>
<keyword evidence="6" id="KW-0418">Kinase</keyword>
<protein>
    <recommendedName>
        <fullName evidence="2">histidine kinase</fullName>
        <ecNumber evidence="2">2.7.13.3</ecNumber>
    </recommendedName>
</protein>
<keyword evidence="8" id="KW-0902">Two-component regulatory system</keyword>
<proteinExistence type="predicted"/>
<keyword evidence="7" id="KW-0067">ATP-binding</keyword>
<dbReference type="Proteomes" id="UP000297403">
    <property type="component" value="Unassembled WGS sequence"/>
</dbReference>
<feature type="transmembrane region" description="Helical" evidence="9">
    <location>
        <begin position="12"/>
        <end position="31"/>
    </location>
</feature>